<evidence type="ECO:0000313" key="4">
    <source>
        <dbReference type="Proteomes" id="UP001216638"/>
    </source>
</evidence>
<comment type="similarity">
    <text evidence="1">Belongs to the GTP cyclohydrolase I type 2/NIF3 family.</text>
</comment>
<dbReference type="Pfam" id="PF01784">
    <property type="entry name" value="DUF34_NIF3"/>
    <property type="match status" value="1"/>
</dbReference>
<keyword evidence="4" id="KW-1185">Reference proteome</keyword>
<dbReference type="InterPro" id="IPR036069">
    <property type="entry name" value="DUF34/NIF3_sf"/>
</dbReference>
<protein>
    <submittedName>
        <fullName evidence="3">Uncharacterized protein</fullName>
    </submittedName>
</protein>
<proteinExistence type="inferred from homology"/>
<feature type="binding site" evidence="2">
    <location>
        <position position="269"/>
    </location>
    <ligand>
        <name>a divalent metal cation</name>
        <dbReference type="ChEBI" id="CHEBI:60240"/>
        <label>1</label>
    </ligand>
</feature>
<dbReference type="NCBIfam" id="TIGR00486">
    <property type="entry name" value="YbgI_SA1388"/>
    <property type="match status" value="1"/>
</dbReference>
<evidence type="ECO:0000256" key="1">
    <source>
        <dbReference type="ARBA" id="ARBA00006964"/>
    </source>
</evidence>
<dbReference type="GO" id="GO:0005739">
    <property type="term" value="C:mitochondrion"/>
    <property type="evidence" value="ECO:0007669"/>
    <property type="project" value="TreeGrafter"/>
</dbReference>
<dbReference type="SUPFAM" id="SSF102705">
    <property type="entry name" value="NIF3 (NGG1p interacting factor 3)-like"/>
    <property type="match status" value="1"/>
</dbReference>
<feature type="binding site" evidence="2">
    <location>
        <position position="83"/>
    </location>
    <ligand>
        <name>a divalent metal cation</name>
        <dbReference type="ChEBI" id="CHEBI:60240"/>
        <label>1</label>
    </ligand>
</feature>
<keyword evidence="2" id="KW-0479">Metal-binding</keyword>
<organism evidence="3 4">
    <name type="scientific">Malassezia brasiliensis</name>
    <dbReference type="NCBI Taxonomy" id="1821822"/>
    <lineage>
        <taxon>Eukaryota</taxon>
        <taxon>Fungi</taxon>
        <taxon>Dikarya</taxon>
        <taxon>Basidiomycota</taxon>
        <taxon>Ustilaginomycotina</taxon>
        <taxon>Malasseziomycetes</taxon>
        <taxon>Malasseziales</taxon>
        <taxon>Malasseziaceae</taxon>
        <taxon>Malassezia</taxon>
    </lineage>
</organism>
<accession>A0AAF0DQR5</accession>
<evidence type="ECO:0000313" key="3">
    <source>
        <dbReference type="EMBL" id="WFC94228.1"/>
    </source>
</evidence>
<gene>
    <name evidence="3" type="ORF">MBRA1_000858</name>
</gene>
<dbReference type="Gene3D" id="3.40.1390.30">
    <property type="entry name" value="NIF3 (NGG1p interacting factor 3)-like"/>
    <property type="match status" value="1"/>
</dbReference>
<sequence>MAHLARDPTLRRVVDFLQLIGTQDSLSDTAPTRLAGSWDNVGLIAQSPVPRTGRGVFLAVDLTTDVAEEALALPDVNTAIVYHPVIFSPVRSLTLAQPLQRSILRLVAAGISIYCPHTCLDAIDGGINDWIVAGLQHPWEKEPLLDDTLYQAVRKGTNAQPIEPIPNARTESEGMGRVVSLEHPVPIRTLVTRAKEHFAIDAVHVALGQGVSNDTPMRRIAVCAGSGGSVLRQAKDADVWVTGELGHHEVLAAVAQGISVILTNHSNTERRYFRSLFAPLLRDQLPELTVHVSEKDRDPLHTE</sequence>
<dbReference type="FunFam" id="3.40.1390.30:FF:000001">
    <property type="entry name" value="GTP cyclohydrolase 1 type 2"/>
    <property type="match status" value="1"/>
</dbReference>
<feature type="binding site" evidence="2">
    <location>
        <position position="121"/>
    </location>
    <ligand>
        <name>a divalent metal cation</name>
        <dbReference type="ChEBI" id="CHEBI:60240"/>
        <label>1</label>
    </ligand>
</feature>
<evidence type="ECO:0000256" key="2">
    <source>
        <dbReference type="PIRSR" id="PIRSR602678-1"/>
    </source>
</evidence>
<dbReference type="InterPro" id="IPR002678">
    <property type="entry name" value="DUF34/NIF3"/>
</dbReference>
<dbReference type="AlphaFoldDB" id="A0AAF0DQR5"/>
<dbReference type="EMBL" id="CP119951">
    <property type="protein sequence ID" value="WFC94228.1"/>
    <property type="molecule type" value="Genomic_DNA"/>
</dbReference>
<dbReference type="Proteomes" id="UP001216638">
    <property type="component" value="Chromosome 1"/>
</dbReference>
<dbReference type="PANTHER" id="PTHR13799">
    <property type="entry name" value="NGG1 INTERACTING FACTOR 3"/>
    <property type="match status" value="1"/>
</dbReference>
<reference evidence="3" key="1">
    <citation type="submission" date="2023-03" db="EMBL/GenBank/DDBJ databases">
        <title>Mating type loci evolution in Malassezia.</title>
        <authorList>
            <person name="Coelho M.A."/>
        </authorList>
    </citation>
    <scope>NUCLEOTIDE SEQUENCE</scope>
    <source>
        <strain evidence="3">CBS 14135</strain>
    </source>
</reference>
<dbReference type="GO" id="GO:0046872">
    <property type="term" value="F:metal ion binding"/>
    <property type="evidence" value="ECO:0007669"/>
    <property type="project" value="UniProtKB-KW"/>
</dbReference>
<dbReference type="PANTHER" id="PTHR13799:SF13">
    <property type="entry name" value="NIF3-LIKE PROTEIN 1"/>
    <property type="match status" value="1"/>
</dbReference>
<feature type="binding site" evidence="2">
    <location>
        <position position="265"/>
    </location>
    <ligand>
        <name>a divalent metal cation</name>
        <dbReference type="ChEBI" id="CHEBI:60240"/>
        <label>1</label>
    </ligand>
</feature>
<name>A0AAF0DQR5_9BASI</name>